<accession>A0A8J8TE95</accession>
<gene>
    <name evidence="10" type="ORF">A3207_08205</name>
</gene>
<keyword evidence="3 9" id="KW-0479">Metal-binding</keyword>
<dbReference type="EC" id="2.5.1.41" evidence="9"/>
<dbReference type="SUPFAM" id="SSF51395">
    <property type="entry name" value="FMN-linked oxidoreductases"/>
    <property type="match status" value="1"/>
</dbReference>
<organism evidence="10 11">
    <name type="scientific">Candidatus Methanomassiliicoccus intestinalis</name>
    <dbReference type="NCBI Taxonomy" id="1406512"/>
    <lineage>
        <taxon>Archaea</taxon>
        <taxon>Methanobacteriati</taxon>
        <taxon>Thermoplasmatota</taxon>
        <taxon>Thermoplasmata</taxon>
        <taxon>Methanomassiliicoccales</taxon>
        <taxon>Methanomassiliicoccaceae</taxon>
        <taxon>Methanomassiliicoccus</taxon>
    </lineage>
</organism>
<dbReference type="NCBIfam" id="NF003198">
    <property type="entry name" value="PRK04169.1-2"/>
    <property type="match status" value="1"/>
</dbReference>
<dbReference type="Pfam" id="PF01884">
    <property type="entry name" value="PcrB"/>
    <property type="match status" value="1"/>
</dbReference>
<comment type="function">
    <text evidence="9">Prenyltransferase that catalyzes the transfer of the geranylgeranyl moiety of geranylgeranyl diphosphate (GGPP) to the C3 hydroxyl of sn-glycerol-1-phosphate (G1P). This reaction is the first ether-bond-formation step in the biosynthesis of archaeal membrane lipids.</text>
</comment>
<dbReference type="NCBIfam" id="TIGR01769">
    <property type="entry name" value="GGGP"/>
    <property type="match status" value="1"/>
</dbReference>
<comment type="similarity">
    <text evidence="9">Belongs to the GGGP/HepGP synthase family. Group II subfamily.</text>
</comment>
<comment type="caution">
    <text evidence="9">Lacks conserved residue(s) required for the propagation of feature annotation.</text>
</comment>
<dbReference type="FunFam" id="3.20.20.390:FF:000001">
    <property type="entry name" value="Heptaprenylglyceryl phosphate synthase"/>
    <property type="match status" value="1"/>
</dbReference>
<comment type="catalytic activity">
    <reaction evidence="8 9">
        <text>sn-glycerol 1-phosphate + (2E,6E,10E)-geranylgeranyl diphosphate = sn-3-O-(geranylgeranyl)glycerol 1-phosphate + diphosphate</text>
        <dbReference type="Rhea" id="RHEA:23404"/>
        <dbReference type="ChEBI" id="CHEBI:33019"/>
        <dbReference type="ChEBI" id="CHEBI:57677"/>
        <dbReference type="ChEBI" id="CHEBI:57685"/>
        <dbReference type="ChEBI" id="CHEBI:58756"/>
        <dbReference type="EC" id="2.5.1.41"/>
    </reaction>
</comment>
<dbReference type="AlphaFoldDB" id="A0A8J8TE95"/>
<evidence type="ECO:0000256" key="6">
    <source>
        <dbReference type="ARBA" id="ARBA00023209"/>
    </source>
</evidence>
<sequence>MSVEDYLLQKLKTGALHMTLIDPASQDPAQAGKIARDACSLGTDAIMIGGSTGVTQENLDQTALEIKDNSDVPSIYFPSGAEAMSPHCDAIYFMSMLNSRSLDWVIREQVAGAPAVKKLGLEPLSMGYIIVAPGMKVGEVGQADVISRDDPKLAASYAMAGELLGMRSIYLEAGSGAPAHVPSDMISYVKKSISVPLIVGGGIRDAEAAKEVKDAGADVIVTGTIIEENGYLSKLESIIKSIKT</sequence>
<evidence type="ECO:0000256" key="1">
    <source>
        <dbReference type="ARBA" id="ARBA00022516"/>
    </source>
</evidence>
<comment type="subcellular location">
    <subcellularLocation>
        <location evidence="9">Cytoplasm</location>
    </subcellularLocation>
</comment>
<dbReference type="GO" id="GO:0046474">
    <property type="term" value="P:glycerophospholipid biosynthetic process"/>
    <property type="evidence" value="ECO:0007669"/>
    <property type="project" value="UniProtKB-UniRule"/>
</dbReference>
<dbReference type="PANTHER" id="PTHR40029">
    <property type="match status" value="1"/>
</dbReference>
<evidence type="ECO:0000256" key="3">
    <source>
        <dbReference type="ARBA" id="ARBA00022723"/>
    </source>
</evidence>
<dbReference type="Gene3D" id="3.20.20.390">
    <property type="entry name" value="FMN-linked oxidoreductases"/>
    <property type="match status" value="1"/>
</dbReference>
<keyword evidence="4 9" id="KW-0460">Magnesium</keyword>
<dbReference type="NCBIfam" id="TIGR01768">
    <property type="entry name" value="GGGP-family"/>
    <property type="match status" value="1"/>
</dbReference>
<evidence type="ECO:0000256" key="4">
    <source>
        <dbReference type="ARBA" id="ARBA00022842"/>
    </source>
</evidence>
<comment type="cofactor">
    <cofactor evidence="9">
        <name>Mg(2+)</name>
        <dbReference type="ChEBI" id="CHEBI:18420"/>
    </cofactor>
</comment>
<dbReference type="RefSeq" id="WP_400195540.1">
    <property type="nucleotide sequence ID" value="NZ_CAYAYE010000033.1"/>
</dbReference>
<feature type="binding site" evidence="9">
    <location>
        <begin position="223"/>
        <end position="224"/>
    </location>
    <ligand>
        <name>sn-glycerol 1-phosphate</name>
        <dbReference type="ChEBI" id="CHEBI:57685"/>
    </ligand>
</feature>
<dbReference type="InterPro" id="IPR039074">
    <property type="entry name" value="GGGP/HepGP_synthase_I"/>
</dbReference>
<keyword evidence="6 9" id="KW-0594">Phospholipid biosynthesis</keyword>
<dbReference type="CDD" id="cd02812">
    <property type="entry name" value="PcrB_like"/>
    <property type="match status" value="1"/>
</dbReference>
<proteinExistence type="inferred from homology"/>
<dbReference type="InterPro" id="IPR010946">
    <property type="entry name" value="GGGP_synth"/>
</dbReference>
<keyword evidence="9" id="KW-0963">Cytoplasm</keyword>
<dbReference type="InterPro" id="IPR038597">
    <property type="entry name" value="GGGP/HepGP_synthase_sf"/>
</dbReference>
<dbReference type="UniPathway" id="UPA00940"/>
<feature type="binding site" evidence="9">
    <location>
        <begin position="170"/>
        <end position="176"/>
    </location>
    <ligand>
        <name>sn-glycerol 1-phosphate</name>
        <dbReference type="ChEBI" id="CHEBI:57685"/>
    </ligand>
</feature>
<dbReference type="GO" id="GO:0047294">
    <property type="term" value="F:phosphoglycerol geranylgeranyltransferase activity"/>
    <property type="evidence" value="ECO:0007669"/>
    <property type="project" value="UniProtKB-UniRule"/>
</dbReference>
<evidence type="ECO:0000256" key="7">
    <source>
        <dbReference type="ARBA" id="ARBA00023264"/>
    </source>
</evidence>
<keyword evidence="7 9" id="KW-1208">Phospholipid metabolism</keyword>
<evidence type="ECO:0000256" key="9">
    <source>
        <dbReference type="HAMAP-Rule" id="MF_00112"/>
    </source>
</evidence>
<evidence type="ECO:0000313" key="11">
    <source>
        <dbReference type="Proteomes" id="UP000752814"/>
    </source>
</evidence>
<evidence type="ECO:0000313" key="10">
    <source>
        <dbReference type="EMBL" id="TQS82082.1"/>
    </source>
</evidence>
<comment type="caution">
    <text evidence="10">The sequence shown here is derived from an EMBL/GenBank/DDBJ whole genome shotgun (WGS) entry which is preliminary data.</text>
</comment>
<feature type="binding site" evidence="9">
    <location>
        <position position="51"/>
    </location>
    <ligand>
        <name>Mg(2+)</name>
        <dbReference type="ChEBI" id="CHEBI:18420"/>
    </ligand>
</feature>
<keyword evidence="1 9" id="KW-0444">Lipid biosynthesis</keyword>
<protein>
    <recommendedName>
        <fullName evidence="9">Geranylgeranylglyceryl phosphate synthase</fullName>
        <shortName evidence="9">GGGP synthase</shortName>
        <shortName evidence="9">GGGPS</shortName>
        <ecNumber evidence="9">2.5.1.41</ecNumber>
    </recommendedName>
    <alternativeName>
        <fullName evidence="9">(S)-3-O-geranylgeranylglyceryl phosphate synthase</fullName>
    </alternativeName>
    <alternativeName>
        <fullName evidence="9">Phosphoglycerol geranylgeranyltransferase</fullName>
    </alternativeName>
</protein>
<keyword evidence="2 9" id="KW-0808">Transferase</keyword>
<evidence type="ECO:0000256" key="8">
    <source>
        <dbReference type="ARBA" id="ARBA00047288"/>
    </source>
</evidence>
<dbReference type="GO" id="GO:0120536">
    <property type="term" value="F:heptaprenylglyceryl phosphate synthase activity"/>
    <property type="evidence" value="ECO:0007669"/>
    <property type="project" value="UniProtKB-ARBA"/>
</dbReference>
<dbReference type="InterPro" id="IPR008205">
    <property type="entry name" value="GGGP_HepGP_synthase"/>
</dbReference>
<reference evidence="10" key="1">
    <citation type="submission" date="2016-03" db="EMBL/GenBank/DDBJ databases">
        <authorList>
            <person name="Borrel G."/>
            <person name="Mccann A."/>
            <person name="O'Toole P.W."/>
        </authorList>
    </citation>
    <scope>NUCLEOTIDE SEQUENCE</scope>
    <source>
        <strain evidence="10">183</strain>
    </source>
</reference>
<dbReference type="GO" id="GO:0000287">
    <property type="term" value="F:magnesium ion binding"/>
    <property type="evidence" value="ECO:0007669"/>
    <property type="project" value="UniProtKB-UniRule"/>
</dbReference>
<dbReference type="PANTHER" id="PTHR40029:SF2">
    <property type="entry name" value="HEPTAPRENYLGLYCERYL PHOSPHATE SYNTHASE"/>
    <property type="match status" value="1"/>
</dbReference>
<dbReference type="HAMAP" id="MF_00112">
    <property type="entry name" value="GGGP_HepGP_synthase"/>
    <property type="match status" value="1"/>
</dbReference>
<dbReference type="Proteomes" id="UP000752814">
    <property type="component" value="Unassembled WGS sequence"/>
</dbReference>
<dbReference type="EMBL" id="LVVT01000018">
    <property type="protein sequence ID" value="TQS82082.1"/>
    <property type="molecule type" value="Genomic_DNA"/>
</dbReference>
<evidence type="ECO:0000256" key="2">
    <source>
        <dbReference type="ARBA" id="ARBA00022679"/>
    </source>
</evidence>
<feature type="binding site" evidence="9">
    <location>
        <begin position="201"/>
        <end position="202"/>
    </location>
    <ligand>
        <name>sn-glycerol 1-phosphate</name>
        <dbReference type="ChEBI" id="CHEBI:57685"/>
    </ligand>
</feature>
<keyword evidence="5 9" id="KW-0443">Lipid metabolism</keyword>
<dbReference type="GO" id="GO:0005737">
    <property type="term" value="C:cytoplasm"/>
    <property type="evidence" value="ECO:0007669"/>
    <property type="project" value="UniProtKB-SubCell"/>
</dbReference>
<comment type="pathway">
    <text evidence="9">Membrane lipid metabolism; glycerophospholipid metabolism.</text>
</comment>
<name>A0A8J8TE95_9ARCH</name>
<evidence type="ECO:0000256" key="5">
    <source>
        <dbReference type="ARBA" id="ARBA00023098"/>
    </source>
</evidence>
<feature type="binding site" evidence="9">
    <location>
        <position position="22"/>
    </location>
    <ligand>
        <name>Mg(2+)</name>
        <dbReference type="ChEBI" id="CHEBI:18420"/>
    </ligand>
</feature>